<accession>A0A6S6UE96</accession>
<sequence length="100" mass="10990">MPARNQVTCSCSSYPFPHRIGGGACSGSMWAESYRQVDGSACHGCNCLNRGSCDVQNGTESITFCEGYQDHLHTQSPLRLPASIESLFDFEDQRFGWGAY</sequence>
<dbReference type="AlphaFoldDB" id="A0A6S6UE96"/>
<dbReference type="EMBL" id="CACVAT010000419">
    <property type="protein sequence ID" value="CAA6826116.1"/>
    <property type="molecule type" value="Genomic_DNA"/>
</dbReference>
<evidence type="ECO:0000313" key="1">
    <source>
        <dbReference type="EMBL" id="CAA6826116.1"/>
    </source>
</evidence>
<protein>
    <submittedName>
        <fullName evidence="1">Uncharacterized protein</fullName>
    </submittedName>
</protein>
<name>A0A6S6UE96_9GAMM</name>
<gene>
    <name evidence="1" type="ORF">HELGO_WM45773</name>
</gene>
<reference evidence="1" key="1">
    <citation type="submission" date="2020-01" db="EMBL/GenBank/DDBJ databases">
        <authorList>
            <person name="Meier V. D."/>
            <person name="Meier V D."/>
        </authorList>
    </citation>
    <scope>NUCLEOTIDE SEQUENCE</scope>
    <source>
        <strain evidence="1">HLG_WM_MAG_09</strain>
    </source>
</reference>
<proteinExistence type="predicted"/>
<organism evidence="1">
    <name type="scientific">uncultured Thiotrichaceae bacterium</name>
    <dbReference type="NCBI Taxonomy" id="298394"/>
    <lineage>
        <taxon>Bacteria</taxon>
        <taxon>Pseudomonadati</taxon>
        <taxon>Pseudomonadota</taxon>
        <taxon>Gammaproteobacteria</taxon>
        <taxon>Thiotrichales</taxon>
        <taxon>Thiotrichaceae</taxon>
        <taxon>environmental samples</taxon>
    </lineage>
</organism>